<feature type="region of interest" description="Disordered" evidence="1">
    <location>
        <begin position="111"/>
        <end position="141"/>
    </location>
</feature>
<protein>
    <recommendedName>
        <fullName evidence="4">DUF5132 domain-containing protein</fullName>
    </recommendedName>
</protein>
<dbReference type="OrthoDB" id="1681325at2"/>
<name>A0A1B7LES7_9FIRM</name>
<feature type="compositionally biased region" description="Basic and acidic residues" evidence="1">
    <location>
        <begin position="121"/>
        <end position="141"/>
    </location>
</feature>
<keyword evidence="3" id="KW-1185">Reference proteome</keyword>
<accession>A0A1B7LES7</accession>
<dbReference type="AlphaFoldDB" id="A0A1B7LES7"/>
<proteinExistence type="predicted"/>
<sequence length="141" mass="14741">MKWLRLGFLEELSPLGLLATGLAVGAVTTPAVRKGLRGMAVGLIKGALAISEEAREASSKARGEWSRLVEEVKQERQVSGDKQGLLHGAGLGVAKAVEEIREGVGTLVAEAKNELSGLENHSPESDGHGEGAGHRNPGEDE</sequence>
<evidence type="ECO:0000313" key="2">
    <source>
        <dbReference type="EMBL" id="OAT81772.1"/>
    </source>
</evidence>
<gene>
    <name evidence="2" type="ORF">A6M21_10255</name>
</gene>
<evidence type="ECO:0000256" key="1">
    <source>
        <dbReference type="SAM" id="MobiDB-lite"/>
    </source>
</evidence>
<dbReference type="Proteomes" id="UP000078532">
    <property type="component" value="Unassembled WGS sequence"/>
</dbReference>
<dbReference type="EMBL" id="LYVF01000158">
    <property type="protein sequence ID" value="OAT81772.1"/>
    <property type="molecule type" value="Genomic_DNA"/>
</dbReference>
<comment type="caution">
    <text evidence="2">The sequence shown here is derived from an EMBL/GenBank/DDBJ whole genome shotgun (WGS) entry which is preliminary data.</text>
</comment>
<evidence type="ECO:0000313" key="3">
    <source>
        <dbReference type="Proteomes" id="UP000078532"/>
    </source>
</evidence>
<reference evidence="2 3" key="1">
    <citation type="submission" date="2016-04" db="EMBL/GenBank/DDBJ databases">
        <authorList>
            <person name="Evans L.H."/>
            <person name="Alamgir A."/>
            <person name="Owens N."/>
            <person name="Weber N.D."/>
            <person name="Virtaneva K."/>
            <person name="Barbian K."/>
            <person name="Babar A."/>
            <person name="Rosenke K."/>
        </authorList>
    </citation>
    <scope>NUCLEOTIDE SEQUENCE [LARGE SCALE GENOMIC DNA]</scope>
    <source>
        <strain evidence="2 3">LMa1</strain>
    </source>
</reference>
<evidence type="ECO:0008006" key="4">
    <source>
        <dbReference type="Google" id="ProtNLM"/>
    </source>
</evidence>
<dbReference type="RefSeq" id="WP_066668246.1">
    <property type="nucleotide sequence ID" value="NZ_LYVF01000158.1"/>
</dbReference>
<organism evidence="2 3">
    <name type="scientific">Desulfotomaculum copahuensis</name>
    <dbReference type="NCBI Taxonomy" id="1838280"/>
    <lineage>
        <taxon>Bacteria</taxon>
        <taxon>Bacillati</taxon>
        <taxon>Bacillota</taxon>
        <taxon>Clostridia</taxon>
        <taxon>Eubacteriales</taxon>
        <taxon>Desulfotomaculaceae</taxon>
        <taxon>Desulfotomaculum</taxon>
    </lineage>
</organism>